<evidence type="ECO:0000313" key="8">
    <source>
        <dbReference type="Proteomes" id="UP000008144"/>
    </source>
</evidence>
<evidence type="ECO:0000256" key="5">
    <source>
        <dbReference type="ARBA" id="ARBA00023242"/>
    </source>
</evidence>
<reference evidence="8" key="1">
    <citation type="journal article" date="2002" name="Science">
        <title>The draft genome of Ciona intestinalis: insights into chordate and vertebrate origins.</title>
        <authorList>
            <person name="Dehal P."/>
            <person name="Satou Y."/>
            <person name="Campbell R.K."/>
            <person name="Chapman J."/>
            <person name="Degnan B."/>
            <person name="De Tomaso A."/>
            <person name="Davidson B."/>
            <person name="Di Gregorio A."/>
            <person name="Gelpke M."/>
            <person name="Goodstein D.M."/>
            <person name="Harafuji N."/>
            <person name="Hastings K.E."/>
            <person name="Ho I."/>
            <person name="Hotta K."/>
            <person name="Huang W."/>
            <person name="Kawashima T."/>
            <person name="Lemaire P."/>
            <person name="Martinez D."/>
            <person name="Meinertzhagen I.A."/>
            <person name="Necula S."/>
            <person name="Nonaka M."/>
            <person name="Putnam N."/>
            <person name="Rash S."/>
            <person name="Saiga H."/>
            <person name="Satake M."/>
            <person name="Terry A."/>
            <person name="Yamada L."/>
            <person name="Wang H.G."/>
            <person name="Awazu S."/>
            <person name="Azumi K."/>
            <person name="Boore J."/>
            <person name="Branno M."/>
            <person name="Chin-Bow S."/>
            <person name="DeSantis R."/>
            <person name="Doyle S."/>
            <person name="Francino P."/>
            <person name="Keys D.N."/>
            <person name="Haga S."/>
            <person name="Hayashi H."/>
            <person name="Hino K."/>
            <person name="Imai K.S."/>
            <person name="Inaba K."/>
            <person name="Kano S."/>
            <person name="Kobayashi K."/>
            <person name="Kobayashi M."/>
            <person name="Lee B.I."/>
            <person name="Makabe K.W."/>
            <person name="Manohar C."/>
            <person name="Matassi G."/>
            <person name="Medina M."/>
            <person name="Mochizuki Y."/>
            <person name="Mount S."/>
            <person name="Morishita T."/>
            <person name="Miura S."/>
            <person name="Nakayama A."/>
            <person name="Nishizaka S."/>
            <person name="Nomoto H."/>
            <person name="Ohta F."/>
            <person name="Oishi K."/>
            <person name="Rigoutsos I."/>
            <person name="Sano M."/>
            <person name="Sasaki A."/>
            <person name="Sasakura Y."/>
            <person name="Shoguchi E."/>
            <person name="Shin-i T."/>
            <person name="Spagnuolo A."/>
            <person name="Stainier D."/>
            <person name="Suzuki M.M."/>
            <person name="Tassy O."/>
            <person name="Takatori N."/>
            <person name="Tokuoka M."/>
            <person name="Yagi K."/>
            <person name="Yoshizaki F."/>
            <person name="Wada S."/>
            <person name="Zhang C."/>
            <person name="Hyatt P.D."/>
            <person name="Larimer F."/>
            <person name="Detter C."/>
            <person name="Doggett N."/>
            <person name="Glavina T."/>
            <person name="Hawkins T."/>
            <person name="Richardson P."/>
            <person name="Lucas S."/>
            <person name="Kohara Y."/>
            <person name="Levine M."/>
            <person name="Satoh N."/>
            <person name="Rokhsar D.S."/>
        </authorList>
    </citation>
    <scope>NUCLEOTIDE SEQUENCE [LARGE SCALE GENOMIC DNA]</scope>
</reference>
<dbReference type="Gene3D" id="2.60.40.790">
    <property type="match status" value="1"/>
</dbReference>
<dbReference type="Pfam" id="PF04969">
    <property type="entry name" value="CS"/>
    <property type="match status" value="1"/>
</dbReference>
<dbReference type="STRING" id="7719.ENSCINP00000015976"/>
<evidence type="ECO:0000259" key="6">
    <source>
        <dbReference type="PROSITE" id="PS51203"/>
    </source>
</evidence>
<sequence length="601" mass="67898">SKVAQVELRPNRRLLDSKFESYKLSLAPIPSYKAPISCRVHLVRVGDDNFSYEKIKCLTLHNYLTLDQWHPDNVYFVDSDGCIRRFHVQLEMHIEPSFAVFSFGFQRLGMKSNLPPTLHFASEEICIACDGMRSVYVLQTGDRNNRYSNTWKELYKHVEASSAPFILHSVHRKSTDESNIEYLDCLFLKFVEKMQKPSENGNSDEATETVIEWVSLGKRPEEEKFQLLGVRMFQGKSFPCYASLLQDCSEMHLASDSPFSFIPSWCSDLNADLSLPGELANEETVEDKDAPYEWKQTEEDVTVFIKLPPDVTTKSITYSLSKTKVSIGIRETEDAQANIILEGDLYLEAEPESSNWIVSDGKLEVTIQKRIEGRTWMSVVDGDNRGKMIVDPEEVEKIHKKLEHLTSDTLESGEPQGQIYSGDQLEECDSYYNSSAALVCFNATAEAVTKSADISSTKWLFNAVLDPSRPAAFVLRHDVDAIVWQPSVTGNNTSWHHLATFNALGYVHASKNNLKFCSCAPDTSYAALCDCQRRIYIYRQPTALSSPLRNRMSGEVVGNIATQQVTTLDNNADILGFCTSNSRMFVLMQNELVIFKVSSDV</sequence>
<dbReference type="SUPFAM" id="SSF49764">
    <property type="entry name" value="HSP20-like chaperones"/>
    <property type="match status" value="1"/>
</dbReference>
<dbReference type="InParanoid" id="F6X3A0"/>
<dbReference type="InterPro" id="IPR007052">
    <property type="entry name" value="CS_dom"/>
</dbReference>
<dbReference type="PROSITE" id="PS51203">
    <property type="entry name" value="CS"/>
    <property type="match status" value="1"/>
</dbReference>
<dbReference type="HOGENOM" id="CLU_021010_1_0_1"/>
<evidence type="ECO:0000256" key="4">
    <source>
        <dbReference type="ARBA" id="ARBA00022490"/>
    </source>
</evidence>
<dbReference type="InterPro" id="IPR008978">
    <property type="entry name" value="HSP20-like_chaperone"/>
</dbReference>
<protein>
    <recommendedName>
        <fullName evidence="3">NudC domain-containing protein 1</fullName>
    </recommendedName>
</protein>
<dbReference type="GO" id="GO:0005634">
    <property type="term" value="C:nucleus"/>
    <property type="evidence" value="ECO:0007669"/>
    <property type="project" value="UniProtKB-SubCell"/>
</dbReference>
<dbReference type="FunCoup" id="F6X3A0">
    <property type="interactions" value="591"/>
</dbReference>
<evidence type="ECO:0000256" key="1">
    <source>
        <dbReference type="ARBA" id="ARBA00004123"/>
    </source>
</evidence>
<keyword evidence="4" id="KW-0963">Cytoplasm</keyword>
<dbReference type="Ensembl" id="ENSCINT00000015976.3">
    <property type="protein sequence ID" value="ENSCINP00000015976.3"/>
    <property type="gene ID" value="ENSCING00000007800.3"/>
</dbReference>
<evidence type="ECO:0000313" key="7">
    <source>
        <dbReference type="Ensembl" id="ENSCINP00000015976.3"/>
    </source>
</evidence>
<dbReference type="GeneTree" id="ENSGT00390000007776"/>
<dbReference type="PANTHER" id="PTHR21664">
    <property type="entry name" value="CHRONIC MYELOGENOUS LEUKEMIA TUMOR ANTIGEN 66"/>
    <property type="match status" value="1"/>
</dbReference>
<dbReference type="GO" id="GO:0005737">
    <property type="term" value="C:cytoplasm"/>
    <property type="evidence" value="ECO:0007669"/>
    <property type="project" value="UniProtKB-SubCell"/>
</dbReference>
<keyword evidence="8" id="KW-1185">Reference proteome</keyword>
<reference evidence="7" key="4">
    <citation type="submission" date="2025-09" db="UniProtKB">
        <authorList>
            <consortium name="Ensembl"/>
        </authorList>
    </citation>
    <scope>IDENTIFICATION</scope>
</reference>
<accession>F6X3A0</accession>
<proteinExistence type="predicted"/>
<dbReference type="OMA" id="DTRFVHH"/>
<feature type="domain" description="CS" evidence="6">
    <location>
        <begin position="287"/>
        <end position="380"/>
    </location>
</feature>
<dbReference type="PANTHER" id="PTHR21664:SF1">
    <property type="entry name" value="NUDC DOMAIN-CONTAINING PROTEIN 1"/>
    <property type="match status" value="1"/>
</dbReference>
<evidence type="ECO:0000256" key="2">
    <source>
        <dbReference type="ARBA" id="ARBA00004496"/>
    </source>
</evidence>
<dbReference type="AlphaFoldDB" id="F6X3A0"/>
<name>F6X3A0_CIOIN</name>
<reference evidence="7" key="2">
    <citation type="journal article" date="2008" name="Genome Biol.">
        <title>Improved genome assembly and evidence-based global gene model set for the chordate Ciona intestinalis: new insight into intron and operon populations.</title>
        <authorList>
            <person name="Satou Y."/>
            <person name="Mineta K."/>
            <person name="Ogasawara M."/>
            <person name="Sasakura Y."/>
            <person name="Shoguchi E."/>
            <person name="Ueno K."/>
            <person name="Yamada L."/>
            <person name="Matsumoto J."/>
            <person name="Wasserscheid J."/>
            <person name="Dewar K."/>
            <person name="Wiley G.B."/>
            <person name="Macmil S.L."/>
            <person name="Roe B.A."/>
            <person name="Zeller R.W."/>
            <person name="Hastings K.E."/>
            <person name="Lemaire P."/>
            <person name="Lindquist E."/>
            <person name="Endo T."/>
            <person name="Hotta K."/>
            <person name="Inaba K."/>
        </authorList>
    </citation>
    <scope>NUCLEOTIDE SEQUENCE [LARGE SCALE GENOMIC DNA]</scope>
    <source>
        <strain evidence="7">wild type</strain>
    </source>
</reference>
<reference evidence="7" key="3">
    <citation type="submission" date="2025-08" db="UniProtKB">
        <authorList>
            <consortium name="Ensembl"/>
        </authorList>
    </citation>
    <scope>IDENTIFICATION</scope>
</reference>
<dbReference type="Proteomes" id="UP000008144">
    <property type="component" value="Chromosome 10"/>
</dbReference>
<dbReference type="InterPro" id="IPR037895">
    <property type="entry name" value="NUDCD1"/>
</dbReference>
<keyword evidence="5" id="KW-0539">Nucleus</keyword>
<comment type="subcellular location">
    <subcellularLocation>
        <location evidence="2">Cytoplasm</location>
    </subcellularLocation>
    <subcellularLocation>
        <location evidence="1">Nucleus</location>
    </subcellularLocation>
</comment>
<dbReference type="CDD" id="cd06467">
    <property type="entry name" value="p23_NUDC_like"/>
    <property type="match status" value="1"/>
</dbReference>
<dbReference type="EMBL" id="EAAA01000627">
    <property type="status" value="NOT_ANNOTATED_CDS"/>
    <property type="molecule type" value="Genomic_DNA"/>
</dbReference>
<evidence type="ECO:0000256" key="3">
    <source>
        <dbReference type="ARBA" id="ARBA00018915"/>
    </source>
</evidence>
<organism evidence="7 8">
    <name type="scientific">Ciona intestinalis</name>
    <name type="common">Transparent sea squirt</name>
    <name type="synonym">Ascidia intestinalis</name>
    <dbReference type="NCBI Taxonomy" id="7719"/>
    <lineage>
        <taxon>Eukaryota</taxon>
        <taxon>Metazoa</taxon>
        <taxon>Chordata</taxon>
        <taxon>Tunicata</taxon>
        <taxon>Ascidiacea</taxon>
        <taxon>Phlebobranchia</taxon>
        <taxon>Cionidae</taxon>
        <taxon>Ciona</taxon>
    </lineage>
</organism>